<dbReference type="GO" id="GO:0005829">
    <property type="term" value="C:cytosol"/>
    <property type="evidence" value="ECO:0007669"/>
    <property type="project" value="TreeGrafter"/>
</dbReference>
<dbReference type="PANTHER" id="PTHR33221">
    <property type="entry name" value="WINGED HELIX-TURN-HELIX TRANSCRIPTIONAL REGULATOR, RRF2 FAMILY"/>
    <property type="match status" value="1"/>
</dbReference>
<dbReference type="GO" id="GO:0003700">
    <property type="term" value="F:DNA-binding transcription factor activity"/>
    <property type="evidence" value="ECO:0007669"/>
    <property type="project" value="TreeGrafter"/>
</dbReference>
<dbReference type="PROSITE" id="PS51197">
    <property type="entry name" value="HTH_RRF2_2"/>
    <property type="match status" value="1"/>
</dbReference>
<comment type="caution">
    <text evidence="2">The sequence shown here is derived from an EMBL/GenBank/DDBJ whole genome shotgun (WGS) entry which is preliminary data.</text>
</comment>
<dbReference type="GO" id="GO:0003677">
    <property type="term" value="F:DNA binding"/>
    <property type="evidence" value="ECO:0007669"/>
    <property type="project" value="UniProtKB-KW"/>
</dbReference>
<evidence type="ECO:0000313" key="2">
    <source>
        <dbReference type="EMBL" id="ELY22339.1"/>
    </source>
</evidence>
<keyword evidence="1" id="KW-0238">DNA-binding</keyword>
<proteinExistence type="predicted"/>
<dbReference type="Gene3D" id="1.10.10.10">
    <property type="entry name" value="Winged helix-like DNA-binding domain superfamily/Winged helix DNA-binding domain"/>
    <property type="match status" value="1"/>
</dbReference>
<accession>L9UBT4</accession>
<dbReference type="PATRIC" id="fig|1204738.3.peg.1396"/>
<sequence length="172" mass="19690">MQLTERSYNMFLLQLDYSRSKAHSMHLTRFTDYSIRVLIFLAVKGEERSTINEIAETFDISRNHLMKVVQELSQKNYVTAIRGKNGGLLLTRDPATIVLGKLVREMEHGMELVECFHSDNNCIITPSCRLQPILNEALSAFLEVLDRYTLADVLSNRYPQLAGLMRIPTVNV</sequence>
<evidence type="ECO:0000313" key="3">
    <source>
        <dbReference type="Proteomes" id="UP000011651"/>
    </source>
</evidence>
<organism evidence="2 3">
    <name type="scientific">Vreelandella titanicae BH1</name>
    <dbReference type="NCBI Taxonomy" id="1204738"/>
    <lineage>
        <taxon>Bacteria</taxon>
        <taxon>Pseudomonadati</taxon>
        <taxon>Pseudomonadota</taxon>
        <taxon>Gammaproteobacteria</taxon>
        <taxon>Oceanospirillales</taxon>
        <taxon>Halomonadaceae</taxon>
        <taxon>Vreelandella</taxon>
    </lineage>
</organism>
<dbReference type="InterPro" id="IPR000944">
    <property type="entry name" value="Tscrpt_reg_Rrf2"/>
</dbReference>
<dbReference type="EMBL" id="AOPO01000002">
    <property type="protein sequence ID" value="ELY22339.1"/>
    <property type="molecule type" value="Genomic_DNA"/>
</dbReference>
<name>L9UBT4_9GAMM</name>
<dbReference type="InterPro" id="IPR036390">
    <property type="entry name" value="WH_DNA-bd_sf"/>
</dbReference>
<dbReference type="NCBIfam" id="TIGR00738">
    <property type="entry name" value="rrf2_super"/>
    <property type="match status" value="1"/>
</dbReference>
<dbReference type="InterPro" id="IPR036388">
    <property type="entry name" value="WH-like_DNA-bd_sf"/>
</dbReference>
<dbReference type="PANTHER" id="PTHR33221:SF4">
    <property type="entry name" value="HTH-TYPE TRANSCRIPTIONAL REPRESSOR NSRR"/>
    <property type="match status" value="1"/>
</dbReference>
<dbReference type="SUPFAM" id="SSF46785">
    <property type="entry name" value="Winged helix' DNA-binding domain"/>
    <property type="match status" value="1"/>
</dbReference>
<protein>
    <submittedName>
        <fullName evidence="2">Transcription regulator Rrf2</fullName>
    </submittedName>
</protein>
<dbReference type="Proteomes" id="UP000011651">
    <property type="component" value="Unassembled WGS sequence"/>
</dbReference>
<reference evidence="2 3" key="1">
    <citation type="journal article" date="2013" name="Genome Announc.">
        <title>Draft Genome of the Marine Gammaproteobacterium Halomonas titanicae.</title>
        <authorList>
            <person name="Sanchez-Porro C."/>
            <person name="de la Haba R.R."/>
            <person name="Cruz-Hernandez N."/>
            <person name="Gonzalez J.M."/>
            <person name="Reyes-Guirao C."/>
            <person name="Navarro-Sampedro L."/>
            <person name="Carballo M."/>
            <person name="Ventosa A."/>
        </authorList>
    </citation>
    <scope>NUCLEOTIDE SEQUENCE [LARGE SCALE GENOMIC DNA]</scope>
    <source>
        <strain evidence="2 3">BH1</strain>
    </source>
</reference>
<dbReference type="Pfam" id="PF02082">
    <property type="entry name" value="Rrf2"/>
    <property type="match status" value="1"/>
</dbReference>
<gene>
    <name evidence="2" type="ORF">HALTITAN_0919</name>
</gene>
<evidence type="ECO:0000256" key="1">
    <source>
        <dbReference type="ARBA" id="ARBA00023125"/>
    </source>
</evidence>
<dbReference type="AlphaFoldDB" id="L9UBT4"/>